<sequence length="84" mass="9476">MARSTPFLVSNALFAYLTIPIIPAPIYLRLSYLCAFHSHHKRNIGPFTGDISQQHLSTPIVLYFRVLSDHLSWGSTPVILRALL</sequence>
<reference evidence="2" key="1">
    <citation type="submission" date="2022-01" db="EMBL/GenBank/DDBJ databases">
        <title>Genome Sequence Resource for Two Populations of Ditylenchus destructor, the Migratory Endoparasitic Phytonematode.</title>
        <authorList>
            <person name="Zhang H."/>
            <person name="Lin R."/>
            <person name="Xie B."/>
        </authorList>
    </citation>
    <scope>NUCLEOTIDE SEQUENCE</scope>
    <source>
        <strain evidence="2">BazhouSP</strain>
    </source>
</reference>
<gene>
    <name evidence="2" type="ORF">DdX_12279</name>
</gene>
<comment type="caution">
    <text evidence="2">The sequence shown here is derived from an EMBL/GenBank/DDBJ whole genome shotgun (WGS) entry which is preliminary data.</text>
</comment>
<dbReference type="EMBL" id="JAKKPZ010000039">
    <property type="protein sequence ID" value="KAI1707724.1"/>
    <property type="molecule type" value="Genomic_DNA"/>
</dbReference>
<dbReference type="Proteomes" id="UP001201812">
    <property type="component" value="Unassembled WGS sequence"/>
</dbReference>
<name>A0AAD4R0J5_9BILA</name>
<keyword evidence="1" id="KW-1133">Transmembrane helix</keyword>
<keyword evidence="3" id="KW-1185">Reference proteome</keyword>
<evidence type="ECO:0000313" key="2">
    <source>
        <dbReference type="EMBL" id="KAI1707724.1"/>
    </source>
</evidence>
<protein>
    <submittedName>
        <fullName evidence="2">Uncharacterized protein</fullName>
    </submittedName>
</protein>
<accession>A0AAD4R0J5</accession>
<proteinExistence type="predicted"/>
<keyword evidence="1" id="KW-0812">Transmembrane</keyword>
<evidence type="ECO:0000313" key="3">
    <source>
        <dbReference type="Proteomes" id="UP001201812"/>
    </source>
</evidence>
<feature type="transmembrane region" description="Helical" evidence="1">
    <location>
        <begin position="12"/>
        <end position="32"/>
    </location>
</feature>
<dbReference type="AlphaFoldDB" id="A0AAD4R0J5"/>
<keyword evidence="1" id="KW-0472">Membrane</keyword>
<evidence type="ECO:0000256" key="1">
    <source>
        <dbReference type="SAM" id="Phobius"/>
    </source>
</evidence>
<organism evidence="2 3">
    <name type="scientific">Ditylenchus destructor</name>
    <dbReference type="NCBI Taxonomy" id="166010"/>
    <lineage>
        <taxon>Eukaryota</taxon>
        <taxon>Metazoa</taxon>
        <taxon>Ecdysozoa</taxon>
        <taxon>Nematoda</taxon>
        <taxon>Chromadorea</taxon>
        <taxon>Rhabditida</taxon>
        <taxon>Tylenchina</taxon>
        <taxon>Tylenchomorpha</taxon>
        <taxon>Sphaerularioidea</taxon>
        <taxon>Anguinidae</taxon>
        <taxon>Anguininae</taxon>
        <taxon>Ditylenchus</taxon>
    </lineage>
</organism>